<dbReference type="RefSeq" id="WP_123737885.1">
    <property type="nucleotide sequence ID" value="NZ_RKHQ01000001.1"/>
</dbReference>
<dbReference type="PANTHER" id="PTHR42913">
    <property type="entry name" value="APOPTOSIS-INDUCING FACTOR 1"/>
    <property type="match status" value="1"/>
</dbReference>
<evidence type="ECO:0000256" key="2">
    <source>
        <dbReference type="ARBA" id="ARBA00005272"/>
    </source>
</evidence>
<organism evidence="8 9">
    <name type="scientific">Salana multivorans</name>
    <dbReference type="NCBI Taxonomy" id="120377"/>
    <lineage>
        <taxon>Bacteria</taxon>
        <taxon>Bacillati</taxon>
        <taxon>Actinomycetota</taxon>
        <taxon>Actinomycetes</taxon>
        <taxon>Micrococcales</taxon>
        <taxon>Beutenbergiaceae</taxon>
        <taxon>Salana</taxon>
    </lineage>
</organism>
<feature type="domain" description="FAD/NAD(P)-binding" evidence="7">
    <location>
        <begin position="152"/>
        <end position="223"/>
    </location>
</feature>
<dbReference type="PRINTS" id="PR00368">
    <property type="entry name" value="FADPNR"/>
</dbReference>
<dbReference type="PANTHER" id="PTHR42913:SF3">
    <property type="entry name" value="64 KDA MITOCHONDRIAL NADH DEHYDROGENASE (EUROFUNG)"/>
    <property type="match status" value="1"/>
</dbReference>
<dbReference type="Pfam" id="PF07992">
    <property type="entry name" value="Pyr_redox_2"/>
    <property type="match status" value="2"/>
</dbReference>
<feature type="region of interest" description="Disordered" evidence="6">
    <location>
        <begin position="99"/>
        <end position="163"/>
    </location>
</feature>
<evidence type="ECO:0000256" key="5">
    <source>
        <dbReference type="ARBA" id="ARBA00023002"/>
    </source>
</evidence>
<dbReference type="GO" id="GO:0003955">
    <property type="term" value="F:NAD(P)H dehydrogenase (quinone) activity"/>
    <property type="evidence" value="ECO:0007669"/>
    <property type="project" value="TreeGrafter"/>
</dbReference>
<dbReference type="OrthoDB" id="9781621at2"/>
<proteinExistence type="inferred from homology"/>
<evidence type="ECO:0000313" key="9">
    <source>
        <dbReference type="Proteomes" id="UP000275356"/>
    </source>
</evidence>
<evidence type="ECO:0000256" key="4">
    <source>
        <dbReference type="ARBA" id="ARBA00022827"/>
    </source>
</evidence>
<comment type="caution">
    <text evidence="8">The sequence shown here is derived from an EMBL/GenBank/DDBJ whole genome shotgun (WGS) entry which is preliminary data.</text>
</comment>
<evidence type="ECO:0000256" key="6">
    <source>
        <dbReference type="SAM" id="MobiDB-lite"/>
    </source>
</evidence>
<feature type="region of interest" description="Disordered" evidence="6">
    <location>
        <begin position="241"/>
        <end position="297"/>
    </location>
</feature>
<name>A0A3N2D729_9MICO</name>
<dbReference type="Proteomes" id="UP000275356">
    <property type="component" value="Unassembled WGS sequence"/>
</dbReference>
<dbReference type="Gene3D" id="3.50.50.100">
    <property type="match status" value="2"/>
</dbReference>
<evidence type="ECO:0000256" key="3">
    <source>
        <dbReference type="ARBA" id="ARBA00022630"/>
    </source>
</evidence>
<dbReference type="EMBL" id="RKHQ01000001">
    <property type="protein sequence ID" value="ROR95591.1"/>
    <property type="molecule type" value="Genomic_DNA"/>
</dbReference>
<dbReference type="GO" id="GO:0019646">
    <property type="term" value="P:aerobic electron transport chain"/>
    <property type="evidence" value="ECO:0007669"/>
    <property type="project" value="TreeGrafter"/>
</dbReference>
<keyword evidence="4" id="KW-0274">FAD</keyword>
<dbReference type="Gene3D" id="3.50.50.60">
    <property type="entry name" value="FAD/NAD(P)-binding domain"/>
    <property type="match status" value="1"/>
</dbReference>
<evidence type="ECO:0000256" key="1">
    <source>
        <dbReference type="ARBA" id="ARBA00001974"/>
    </source>
</evidence>
<dbReference type="InterPro" id="IPR036188">
    <property type="entry name" value="FAD/NAD-bd_sf"/>
</dbReference>
<keyword evidence="9" id="KW-1185">Reference proteome</keyword>
<evidence type="ECO:0000259" key="7">
    <source>
        <dbReference type="Pfam" id="PF07992"/>
    </source>
</evidence>
<keyword evidence="5" id="KW-0560">Oxidoreductase</keyword>
<keyword evidence="3" id="KW-0285">Flavoprotein</keyword>
<dbReference type="PRINTS" id="PR00411">
    <property type="entry name" value="PNDRDTASEI"/>
</dbReference>
<gene>
    <name evidence="8" type="ORF">EDD28_0149</name>
</gene>
<comment type="similarity">
    <text evidence="2">Belongs to the NADH dehydrogenase family.</text>
</comment>
<reference evidence="8 9" key="1">
    <citation type="submission" date="2018-11" db="EMBL/GenBank/DDBJ databases">
        <title>Sequencing the genomes of 1000 actinobacteria strains.</title>
        <authorList>
            <person name="Klenk H.-P."/>
        </authorList>
    </citation>
    <scope>NUCLEOTIDE SEQUENCE [LARGE SCALE GENOMIC DNA]</scope>
    <source>
        <strain evidence="8 9">DSM 13521</strain>
    </source>
</reference>
<evidence type="ECO:0000313" key="8">
    <source>
        <dbReference type="EMBL" id="ROR95591.1"/>
    </source>
</evidence>
<accession>A0A3N2D729</accession>
<feature type="domain" description="FAD/NAD(P)-binding" evidence="7">
    <location>
        <begin position="4"/>
        <end position="102"/>
    </location>
</feature>
<dbReference type="AlphaFoldDB" id="A0A3N2D729"/>
<dbReference type="InterPro" id="IPR051169">
    <property type="entry name" value="NADH-Q_oxidoreductase"/>
</dbReference>
<protein>
    <submittedName>
        <fullName evidence="8">NADH dehydrogenase FAD-containing subunit</fullName>
    </submittedName>
</protein>
<comment type="cofactor">
    <cofactor evidence="1">
        <name>FAD</name>
        <dbReference type="ChEBI" id="CHEBI:57692"/>
    </cofactor>
</comment>
<sequence>MTTTVIGAGYAGVMAANRLAASGEGVTVVTPAPWFVERIRLHAVAGGTRPTARVALSELLHPDVTLVTDTVARIGDVLELASGATLTYDTAIYAVGSGGRRGAATGGDDDWDATGEHGVGPDAPDGTGGDEAERDTTGGPGAGTSGAAADAGRPGTGTTVHSVSDEASALALRASLAHRPEAPVTVVGAGLTGVELAGTLRASGRRVRLVTASEPVRRGPRAQLASLVRAGVDVEVRRWSAGGESASTDHAERSRGGARPGPVVDRVGAATPPTDRGDAPAPTARTARSGEDRVEPADPDAIVVDATGFAYPTLAADSGLPTDALGRLLVDASLTVPGRPRILGAGDAVRIDAPGYGHLRPACATALPMGAHAADVILARAQGRPVPVFGLGYVLQCVDLGDGRGHIQLVHSDDTERQLAVTGRAGGMVKEAVCRMTLRWLTQEGRRPGSYRWAAPPRSRSGAA</sequence>
<dbReference type="InterPro" id="IPR023753">
    <property type="entry name" value="FAD/NAD-binding_dom"/>
</dbReference>
<dbReference type="SUPFAM" id="SSF51905">
    <property type="entry name" value="FAD/NAD(P)-binding domain"/>
    <property type="match status" value="2"/>
</dbReference>